<dbReference type="Proteomes" id="UP000029861">
    <property type="component" value="Unassembled WGS sequence"/>
</dbReference>
<dbReference type="EMBL" id="BAAFHN010000002">
    <property type="protein sequence ID" value="GAB0172164.1"/>
    <property type="molecule type" value="Genomic_DNA"/>
</dbReference>
<organism evidence="3 4">
    <name type="scientific">Helicobacter trogontum</name>
    <dbReference type="NCBI Taxonomy" id="50960"/>
    <lineage>
        <taxon>Bacteria</taxon>
        <taxon>Pseudomonadati</taxon>
        <taxon>Campylobacterota</taxon>
        <taxon>Epsilonproteobacteria</taxon>
        <taxon>Campylobacterales</taxon>
        <taxon>Helicobacteraceae</taxon>
        <taxon>Helicobacter</taxon>
    </lineage>
</organism>
<accession>A0A099VEN5</accession>
<evidence type="ECO:0000313" key="6">
    <source>
        <dbReference type="Proteomes" id="UP001562457"/>
    </source>
</evidence>
<proteinExistence type="predicted"/>
<dbReference type="OrthoDB" id="5323326at2"/>
<dbReference type="Proteomes" id="UP001562457">
    <property type="component" value="Unassembled WGS sequence"/>
</dbReference>
<reference evidence="4 5" key="1">
    <citation type="journal article" date="2014" name="Genome Announc.">
        <title>Draft genome sequences of eight enterohepatic helicobacter species isolated from both laboratory and wild rodents.</title>
        <authorList>
            <person name="Sheh A."/>
            <person name="Shen Z."/>
            <person name="Fox J.G."/>
        </authorList>
    </citation>
    <scope>NUCLEOTIDE SEQUENCE [LARGE SCALE GENOMIC DNA]</scope>
    <source>
        <strain evidence="3 4">ATCC 49310</strain>
        <strain evidence="2 5">ATCC 700114</strain>
    </source>
</reference>
<dbReference type="Proteomes" id="UP000029878">
    <property type="component" value="Unassembled WGS sequence"/>
</dbReference>
<dbReference type="AlphaFoldDB" id="A0A099VEN5"/>
<gene>
    <name evidence="3" type="ORF">LS80_001815</name>
    <name evidence="2" type="ORF">LS81_002370</name>
    <name evidence="1" type="ORF">NHP164001_01770</name>
</gene>
<keyword evidence="6" id="KW-1185">Reference proteome</keyword>
<dbReference type="STRING" id="50960.LS81_01805"/>
<evidence type="ECO:0000313" key="4">
    <source>
        <dbReference type="Proteomes" id="UP000029861"/>
    </source>
</evidence>
<reference evidence="1 6" key="3">
    <citation type="submission" date="2024-06" db="EMBL/GenBank/DDBJ databases">
        <title>Draft genome sequence of Helicobacter trogontum NHP16-4001.</title>
        <authorList>
            <person name="Rimbara E."/>
            <person name="Suzuki M."/>
        </authorList>
    </citation>
    <scope>NUCLEOTIDE SEQUENCE [LARGE SCALE GENOMIC DNA]</scope>
    <source>
        <strain evidence="1 6">NHP16-4001</strain>
    </source>
</reference>
<evidence type="ECO:0000313" key="3">
    <source>
        <dbReference type="EMBL" id="TLD99177.1"/>
    </source>
</evidence>
<reference evidence="3" key="2">
    <citation type="submission" date="2018-04" db="EMBL/GenBank/DDBJ databases">
        <authorList>
            <person name="Sheh A."/>
            <person name="Shen Z."/>
            <person name="Mannion A.J."/>
            <person name="Fox J.G."/>
        </authorList>
    </citation>
    <scope>NUCLEOTIDE SEQUENCE</scope>
    <source>
        <strain evidence="3">ATCC 49310</strain>
    </source>
</reference>
<sequence length="147" mass="16623">MQVSQNILQKRYADSVHNQQGIDIHHGSRNRYIPISSDENYLPQDVFVKSEYLQKIEGLGDSIQGGFKDASSFMAMANVLRGENILNSQDLIAAGYIAKTSDDINFETFNKLLRNEQLSMEMKGLISQLMNKLYNINYIHAGIMMAS</sequence>
<evidence type="ECO:0000313" key="1">
    <source>
        <dbReference type="EMBL" id="GAB0172164.1"/>
    </source>
</evidence>
<dbReference type="EMBL" id="JRPL02000003">
    <property type="protein sequence ID" value="TLD84328.1"/>
    <property type="molecule type" value="Genomic_DNA"/>
</dbReference>
<comment type="caution">
    <text evidence="3">The sequence shown here is derived from an EMBL/GenBank/DDBJ whole genome shotgun (WGS) entry which is preliminary data.</text>
</comment>
<dbReference type="RefSeq" id="WP_034321197.1">
    <property type="nucleotide sequence ID" value="NZ_BAAFHN010000002.1"/>
</dbReference>
<name>A0A099VEN5_9HELI</name>
<evidence type="ECO:0000313" key="5">
    <source>
        <dbReference type="Proteomes" id="UP000029878"/>
    </source>
</evidence>
<evidence type="ECO:0000313" key="2">
    <source>
        <dbReference type="EMBL" id="TLD84328.1"/>
    </source>
</evidence>
<dbReference type="EMBL" id="JRPK02000004">
    <property type="protein sequence ID" value="TLD99177.1"/>
    <property type="molecule type" value="Genomic_DNA"/>
</dbReference>
<protein>
    <submittedName>
        <fullName evidence="3">Uncharacterized protein</fullName>
    </submittedName>
</protein>